<dbReference type="Proteomes" id="UP001519654">
    <property type="component" value="Unassembled WGS sequence"/>
</dbReference>
<accession>A0ABS5YUY4</accession>
<dbReference type="EMBL" id="JAHKKG010000008">
    <property type="protein sequence ID" value="MBU2667259.1"/>
    <property type="molecule type" value="Genomic_DNA"/>
</dbReference>
<dbReference type="RefSeq" id="WP_215791507.1">
    <property type="nucleotide sequence ID" value="NZ_JAHKKG010000008.1"/>
</dbReference>
<evidence type="ECO:0000256" key="1">
    <source>
        <dbReference type="SAM" id="MobiDB-lite"/>
    </source>
</evidence>
<evidence type="ECO:0000313" key="3">
    <source>
        <dbReference type="Proteomes" id="UP001519654"/>
    </source>
</evidence>
<feature type="region of interest" description="Disordered" evidence="1">
    <location>
        <begin position="95"/>
        <end position="121"/>
    </location>
</feature>
<sequence length="121" mass="12830">MSAERAARWRRWAGLPVVVALFLAGAVVAATPRAGQTFRVAVVAAPPTIGHSPDPQVAERGGNGRTTADPAASAWLGERAGTTVTTWWHRRIEGDGHRVQAGRELHQVRGPPGRRTGNALS</sequence>
<feature type="region of interest" description="Disordered" evidence="1">
    <location>
        <begin position="46"/>
        <end position="76"/>
    </location>
</feature>
<protein>
    <submittedName>
        <fullName evidence="2">Uncharacterized protein</fullName>
    </submittedName>
</protein>
<feature type="compositionally biased region" description="Basic and acidic residues" evidence="1">
    <location>
        <begin position="95"/>
        <end position="107"/>
    </location>
</feature>
<keyword evidence="3" id="KW-1185">Reference proteome</keyword>
<name>A0ABS5YUY4_9ACTN</name>
<proteinExistence type="predicted"/>
<comment type="caution">
    <text evidence="2">The sequence shown here is derived from an EMBL/GenBank/DDBJ whole genome shotgun (WGS) entry which is preliminary data.</text>
</comment>
<gene>
    <name evidence="2" type="ORF">KOI35_27490</name>
</gene>
<organism evidence="2 3">
    <name type="scientific">Paractinoplanes bogorensis</name>
    <dbReference type="NCBI Taxonomy" id="1610840"/>
    <lineage>
        <taxon>Bacteria</taxon>
        <taxon>Bacillati</taxon>
        <taxon>Actinomycetota</taxon>
        <taxon>Actinomycetes</taxon>
        <taxon>Micromonosporales</taxon>
        <taxon>Micromonosporaceae</taxon>
        <taxon>Paractinoplanes</taxon>
    </lineage>
</organism>
<evidence type="ECO:0000313" key="2">
    <source>
        <dbReference type="EMBL" id="MBU2667259.1"/>
    </source>
</evidence>
<reference evidence="2 3" key="1">
    <citation type="submission" date="2021-06" db="EMBL/GenBank/DDBJ databases">
        <title>Actinoplanes lichenicola sp. nov., and Actinoplanes ovalisporus sp. nov., isolated from lichen in Thailand.</title>
        <authorList>
            <person name="Saeng-In P."/>
            <person name="Kanchanasin P."/>
            <person name="Yuki M."/>
            <person name="Kudo T."/>
            <person name="Ohkuma M."/>
            <person name="Phongsopitanun W."/>
            <person name="Tanasupawat S."/>
        </authorList>
    </citation>
    <scope>NUCLEOTIDE SEQUENCE [LARGE SCALE GENOMIC DNA]</scope>
    <source>
        <strain evidence="2 3">NBRC 110975</strain>
    </source>
</reference>